<dbReference type="Proteomes" id="UP000185678">
    <property type="component" value="Unassembled WGS sequence"/>
</dbReference>
<dbReference type="EMBL" id="FTOA01000002">
    <property type="protein sequence ID" value="SIS60244.1"/>
    <property type="molecule type" value="Genomic_DNA"/>
</dbReference>
<gene>
    <name evidence="2" type="ORF">SAMN05421779_102747</name>
</gene>
<feature type="region of interest" description="Disordered" evidence="1">
    <location>
        <begin position="1"/>
        <end position="23"/>
    </location>
</feature>
<sequence>MIHHSASLASGRGEEGAAAALPQDEAGERAMALVPGLSFLVRQAHCDGLDQVSQILAGALEGVMRWIEEENVHGRSLTQERH</sequence>
<proteinExistence type="predicted"/>
<feature type="compositionally biased region" description="Low complexity" evidence="1">
    <location>
        <begin position="1"/>
        <end position="21"/>
    </location>
</feature>
<name>A0A1N7KFJ9_9PROT</name>
<organism evidence="2 3">
    <name type="scientific">Insolitispirillum peregrinum</name>
    <dbReference type="NCBI Taxonomy" id="80876"/>
    <lineage>
        <taxon>Bacteria</taxon>
        <taxon>Pseudomonadati</taxon>
        <taxon>Pseudomonadota</taxon>
        <taxon>Alphaproteobacteria</taxon>
        <taxon>Rhodospirillales</taxon>
        <taxon>Novispirillaceae</taxon>
        <taxon>Insolitispirillum</taxon>
    </lineage>
</organism>
<keyword evidence="3" id="KW-1185">Reference proteome</keyword>
<evidence type="ECO:0000313" key="2">
    <source>
        <dbReference type="EMBL" id="SIS60244.1"/>
    </source>
</evidence>
<dbReference type="RefSeq" id="WP_076399562.1">
    <property type="nucleotide sequence ID" value="NZ_FTOA01000002.1"/>
</dbReference>
<protein>
    <submittedName>
        <fullName evidence="2">Uncharacterized protein</fullName>
    </submittedName>
</protein>
<dbReference type="AlphaFoldDB" id="A0A1N7KFJ9"/>
<dbReference type="STRING" id="80876.SAMN05421779_102747"/>
<accession>A0A1N7KFJ9</accession>
<evidence type="ECO:0000313" key="3">
    <source>
        <dbReference type="Proteomes" id="UP000185678"/>
    </source>
</evidence>
<evidence type="ECO:0000256" key="1">
    <source>
        <dbReference type="SAM" id="MobiDB-lite"/>
    </source>
</evidence>
<reference evidence="2 3" key="1">
    <citation type="submission" date="2017-01" db="EMBL/GenBank/DDBJ databases">
        <authorList>
            <person name="Mah S.A."/>
            <person name="Swanson W.J."/>
            <person name="Moy G.W."/>
            <person name="Vacquier V.D."/>
        </authorList>
    </citation>
    <scope>NUCLEOTIDE SEQUENCE [LARGE SCALE GENOMIC DNA]</scope>
    <source>
        <strain evidence="2 3">DSM 11589</strain>
    </source>
</reference>